<evidence type="ECO:0000256" key="7">
    <source>
        <dbReference type="ARBA" id="ARBA00023212"/>
    </source>
</evidence>
<evidence type="ECO:0000256" key="9">
    <source>
        <dbReference type="SAM" id="MobiDB-lite"/>
    </source>
</evidence>
<dbReference type="Gene3D" id="2.20.110.10">
    <property type="entry name" value="Histone H3 K4-specific methyltransferase SET7/9 N-terminal domain"/>
    <property type="match status" value="2"/>
</dbReference>
<evidence type="ECO:0000256" key="2">
    <source>
        <dbReference type="ARBA" id="ARBA00004430"/>
    </source>
</evidence>
<dbReference type="Gene3D" id="1.10.238.10">
    <property type="entry name" value="EF-hand"/>
    <property type="match status" value="1"/>
</dbReference>
<evidence type="ECO:0000256" key="6">
    <source>
        <dbReference type="ARBA" id="ARBA00023069"/>
    </source>
</evidence>
<keyword evidence="5" id="KW-0282">Flagellum</keyword>
<dbReference type="PANTHER" id="PTHR46613">
    <property type="entry name" value="RADIAL SPOKE HEAD 10 HOMOLOG B-RELATED"/>
    <property type="match status" value="1"/>
</dbReference>
<dbReference type="GO" id="GO:0005930">
    <property type="term" value="C:axoneme"/>
    <property type="evidence" value="ECO:0007669"/>
    <property type="project" value="UniProtKB-SubCell"/>
</dbReference>
<dbReference type="Pfam" id="PF02493">
    <property type="entry name" value="MORN"/>
    <property type="match status" value="4"/>
</dbReference>
<feature type="region of interest" description="Disordered" evidence="9">
    <location>
        <begin position="378"/>
        <end position="446"/>
    </location>
</feature>
<name>A0A7S1KRF7_9EUKA</name>
<dbReference type="InterPro" id="IPR003409">
    <property type="entry name" value="MORN"/>
</dbReference>
<feature type="compositionally biased region" description="Low complexity" evidence="9">
    <location>
        <begin position="411"/>
        <end position="426"/>
    </location>
</feature>
<feature type="compositionally biased region" description="Low complexity" evidence="9">
    <location>
        <begin position="380"/>
        <end position="392"/>
    </location>
</feature>
<feature type="region of interest" description="Disordered" evidence="9">
    <location>
        <begin position="798"/>
        <end position="838"/>
    </location>
</feature>
<evidence type="ECO:0000256" key="4">
    <source>
        <dbReference type="ARBA" id="ARBA00022737"/>
    </source>
</evidence>
<dbReference type="PANTHER" id="PTHR46613:SF1">
    <property type="entry name" value="RADIAL SPOKE HEAD 10 HOMOLOG B-RELATED"/>
    <property type="match status" value="1"/>
</dbReference>
<feature type="compositionally biased region" description="Polar residues" evidence="9">
    <location>
        <begin position="398"/>
        <end position="408"/>
    </location>
</feature>
<evidence type="ECO:0000256" key="1">
    <source>
        <dbReference type="ARBA" id="ARBA00004230"/>
    </source>
</evidence>
<dbReference type="GO" id="GO:0031514">
    <property type="term" value="C:motile cilium"/>
    <property type="evidence" value="ECO:0007669"/>
    <property type="project" value="UniProtKB-SubCell"/>
</dbReference>
<dbReference type="SUPFAM" id="SSF82185">
    <property type="entry name" value="Histone H3 K4-specific methyltransferase SET7/9 N-terminal domain"/>
    <property type="match status" value="2"/>
</dbReference>
<reference evidence="10" key="1">
    <citation type="submission" date="2021-01" db="EMBL/GenBank/DDBJ databases">
        <authorList>
            <person name="Corre E."/>
            <person name="Pelletier E."/>
            <person name="Niang G."/>
            <person name="Scheremetjew M."/>
            <person name="Finn R."/>
            <person name="Kale V."/>
            <person name="Holt S."/>
            <person name="Cochrane G."/>
            <person name="Meng A."/>
            <person name="Brown T."/>
            <person name="Cohen L."/>
        </authorList>
    </citation>
    <scope>NUCLEOTIDE SEQUENCE</scope>
    <source>
        <strain evidence="10">WS</strain>
    </source>
</reference>
<proteinExistence type="predicted"/>
<evidence type="ECO:0000256" key="3">
    <source>
        <dbReference type="ARBA" id="ARBA00022490"/>
    </source>
</evidence>
<evidence type="ECO:0000256" key="8">
    <source>
        <dbReference type="ARBA" id="ARBA00023273"/>
    </source>
</evidence>
<evidence type="ECO:0000256" key="5">
    <source>
        <dbReference type="ARBA" id="ARBA00022846"/>
    </source>
</evidence>
<feature type="compositionally biased region" description="Acidic residues" evidence="9">
    <location>
        <begin position="805"/>
        <end position="838"/>
    </location>
</feature>
<feature type="compositionally biased region" description="Basic residues" evidence="9">
    <location>
        <begin position="429"/>
        <end position="446"/>
    </location>
</feature>
<keyword evidence="7" id="KW-0206">Cytoskeleton</keyword>
<keyword evidence="8" id="KW-0966">Cell projection</keyword>
<dbReference type="EMBL" id="HBGD01007253">
    <property type="protein sequence ID" value="CAD9082818.1"/>
    <property type="molecule type" value="Transcribed_RNA"/>
</dbReference>
<comment type="subcellular location">
    <subcellularLocation>
        <location evidence="1">Cell projection</location>
        <location evidence="1">Cilium</location>
        <location evidence="1">Flagellum</location>
    </subcellularLocation>
    <subcellularLocation>
        <location evidence="2">Cytoplasm</location>
        <location evidence="2">Cytoskeleton</location>
        <location evidence="2">Cilium axoneme</location>
    </subcellularLocation>
</comment>
<protein>
    <submittedName>
        <fullName evidence="10">Uncharacterized protein</fullName>
    </submittedName>
</protein>
<dbReference type="AlphaFoldDB" id="A0A7S1KRF7"/>
<accession>A0A7S1KRF7</accession>
<organism evidence="10">
    <name type="scientific">Percolomonas cosmopolitus</name>
    <dbReference type="NCBI Taxonomy" id="63605"/>
    <lineage>
        <taxon>Eukaryota</taxon>
        <taxon>Discoba</taxon>
        <taxon>Heterolobosea</taxon>
        <taxon>Tetramitia</taxon>
        <taxon>Eutetramitia</taxon>
        <taxon>Percolomonadidae</taxon>
        <taxon>Percolomonas</taxon>
    </lineage>
</organism>
<evidence type="ECO:0000313" key="10">
    <source>
        <dbReference type="EMBL" id="CAD9082818.1"/>
    </source>
</evidence>
<dbReference type="SMART" id="SM00698">
    <property type="entry name" value="MORN"/>
    <property type="match status" value="4"/>
</dbReference>
<keyword evidence="4" id="KW-0677">Repeat</keyword>
<keyword evidence="3" id="KW-0963">Cytoplasm</keyword>
<keyword evidence="6" id="KW-0969">Cilium</keyword>
<sequence>MSSSPQSIPFPTIHPTLFNAIFNPKNSPNTLETPKFICTDLLKQQDGDAASAADQPQRLFSFPNAGMNLFTFHPETDQRDPSSGIPPRNPLLLDAPHASMETHNFCYVGEIFNGKRHNSVEHGKSLMLVKCERGDALLAGDSPLSPAASLHLSSSLGSQSLPSTTLVAKFVCSFKNGLMNDNEARAEWYELPQGVTWEQDVLPWWQQNMRAVPQNDSTQTLNTKLSQFLSSQLQASLKASFAGGLANGLKDGSGCKMKWIDTGDRYEGEFVHGKRHGQGTMEWPNQAERYTGQWHEGLPHGQGSLYFFNVQVGSCNYYEGDFKNGARDGKGVFYYGDGTKFDGEWHNDQKNGWGEFEYTNGVKERGYYENDVKIREGVASSQNSVQGSSSPRSDGESCPSSRGSSPRTPKSVRPASRARSNSAVSRTGSTRKRALSRKGSRLKNRRAAKELQAVNNQQFDNIPFYIDDLLMHTDYEQWEIKALWSVLTRYAPRLQSIYNYYSLHGANEERIRVADGSESVKKLHVKVSKQNDLSLHQFWKFARDCGLISLKKLSLAAIDRIFMKTSQISTRPDIHNVFEGSAPKLSILLKTPNTGGNIHSPQNKIRFREFCEALFRIAYSMHHSYDRKQHVPLSERFQKTLEEIVFPNFEKMESKEGGDLPSPTGGDNLFLFSDAHFAPLVHEYEAPLVEVFRDYATLQSHNIRDANLYQENDATITVRQFLRLLDTKNFVGATLSLIDVMNLLDESPPSRQEDNSVVPLIVDRELIFEEFVEILIRCALKKYASVDESPERRVERAFGVLFGDHEDDEEEPVLEQQEDGEQNGDETVEEEQAGEEDK</sequence>
<gene>
    <name evidence="10" type="ORF">PCOS0759_LOCUS6058</name>
</gene>